<reference evidence="1 2" key="1">
    <citation type="submission" date="2020-08" db="EMBL/GenBank/DDBJ databases">
        <title>Sequencing the genomes of 1000 actinobacteria strains.</title>
        <authorList>
            <person name="Klenk H.-P."/>
        </authorList>
    </citation>
    <scope>NUCLEOTIDE SEQUENCE [LARGE SCALE GENOMIC DNA]</scope>
    <source>
        <strain evidence="1 2">DSM 45507</strain>
    </source>
</reference>
<proteinExistence type="predicted"/>
<dbReference type="EMBL" id="JACHMB010000001">
    <property type="protein sequence ID" value="MBB5774041.1"/>
    <property type="molecule type" value="Genomic_DNA"/>
</dbReference>
<sequence length="102" mass="11590">MENPKDTNDALVTEAVQRAGQMFDKLNSEERRSLFLNLYEAIARYSSTGDIDHLRKLAESVEVTVHLRSQPEIQQALRNAPTAPVKHGEEVDVDDVLKMLRE</sequence>
<dbReference type="Proteomes" id="UP000579153">
    <property type="component" value="Unassembled WGS sequence"/>
</dbReference>
<gene>
    <name evidence="1" type="ORF">HD596_000797</name>
</gene>
<name>A0A7W9L801_9ACTN</name>
<evidence type="ECO:0000313" key="1">
    <source>
        <dbReference type="EMBL" id="MBB5774041.1"/>
    </source>
</evidence>
<evidence type="ECO:0000313" key="2">
    <source>
        <dbReference type="Proteomes" id="UP000579153"/>
    </source>
</evidence>
<dbReference type="RefSeq" id="WP_185067910.1">
    <property type="nucleotide sequence ID" value="NZ_JACHMB010000001.1"/>
</dbReference>
<protein>
    <submittedName>
        <fullName evidence="1">Uncharacterized protein</fullName>
    </submittedName>
</protein>
<keyword evidence="2" id="KW-1185">Reference proteome</keyword>
<comment type="caution">
    <text evidence="1">The sequence shown here is derived from an EMBL/GenBank/DDBJ whole genome shotgun (WGS) entry which is preliminary data.</text>
</comment>
<organism evidence="1 2">
    <name type="scientific">Nonomuraea jabiensis</name>
    <dbReference type="NCBI Taxonomy" id="882448"/>
    <lineage>
        <taxon>Bacteria</taxon>
        <taxon>Bacillati</taxon>
        <taxon>Actinomycetota</taxon>
        <taxon>Actinomycetes</taxon>
        <taxon>Streptosporangiales</taxon>
        <taxon>Streptosporangiaceae</taxon>
        <taxon>Nonomuraea</taxon>
    </lineage>
</organism>
<dbReference type="AlphaFoldDB" id="A0A7W9L801"/>
<accession>A0A7W9L801</accession>